<keyword evidence="5 18" id="KW-0479">Metal-binding</keyword>
<evidence type="ECO:0000256" key="7">
    <source>
        <dbReference type="ARBA" id="ARBA00022840"/>
    </source>
</evidence>
<dbReference type="EC" id="4.2.1.136" evidence="19"/>
<dbReference type="PANTHER" id="PTHR12592">
    <property type="entry name" value="ATP-DEPENDENT (S)-NAD(P)H-HYDRATE DEHYDRATASE FAMILY MEMBER"/>
    <property type="match status" value="1"/>
</dbReference>
<evidence type="ECO:0000259" key="21">
    <source>
        <dbReference type="PROSITE" id="PS51385"/>
    </source>
</evidence>
<dbReference type="InterPro" id="IPR030677">
    <property type="entry name" value="Nnr"/>
</dbReference>
<comment type="similarity">
    <text evidence="4 19">In the C-terminal section; belongs to the NnrD/CARKD family.</text>
</comment>
<dbReference type="Gene3D" id="3.40.1190.20">
    <property type="match status" value="1"/>
</dbReference>
<dbReference type="InterPro" id="IPR017953">
    <property type="entry name" value="Carbohydrate_kinase_pred_CS"/>
</dbReference>
<dbReference type="AlphaFoldDB" id="A0AAJ0UFC6"/>
<dbReference type="PANTHER" id="PTHR12592:SF0">
    <property type="entry name" value="ATP-DEPENDENT (S)-NAD(P)H-HYDRATE DEHYDRATASE"/>
    <property type="match status" value="1"/>
</dbReference>
<evidence type="ECO:0000256" key="11">
    <source>
        <dbReference type="ARBA" id="ARBA00023235"/>
    </source>
</evidence>
<name>A0AAJ0UFC6_HALSE</name>
<proteinExistence type="inferred from homology"/>
<comment type="catalytic activity">
    <reaction evidence="16 17 19">
        <text>(6S)-NADPHX + ADP = AMP + phosphate + NADPH + H(+)</text>
        <dbReference type="Rhea" id="RHEA:32235"/>
        <dbReference type="ChEBI" id="CHEBI:15378"/>
        <dbReference type="ChEBI" id="CHEBI:43474"/>
        <dbReference type="ChEBI" id="CHEBI:57783"/>
        <dbReference type="ChEBI" id="CHEBI:64076"/>
        <dbReference type="ChEBI" id="CHEBI:456215"/>
        <dbReference type="ChEBI" id="CHEBI:456216"/>
        <dbReference type="EC" id="4.2.1.136"/>
    </reaction>
</comment>
<dbReference type="GO" id="GO:0110051">
    <property type="term" value="P:metabolite repair"/>
    <property type="evidence" value="ECO:0007669"/>
    <property type="project" value="TreeGrafter"/>
</dbReference>
<dbReference type="NCBIfam" id="TIGR00197">
    <property type="entry name" value="yjeF_nterm"/>
    <property type="match status" value="1"/>
</dbReference>
<keyword evidence="7 17" id="KW-0067">ATP-binding</keyword>
<comment type="function">
    <text evidence="18">Catalyzes the epimerization of the S- and R-forms of NAD(P)HX, a damaged form of NAD(P)H that is a result of enzymatic or heat-dependent hydration. This is a prerequisite for the S-specific NAD(P)H-hydrate dehydratase to allow the repair of both epimers of NAD(P)HX.</text>
</comment>
<evidence type="ECO:0000313" key="22">
    <source>
        <dbReference type="EMBL" id="MBK5929572.1"/>
    </source>
</evidence>
<feature type="binding site" evidence="17">
    <location>
        <position position="340"/>
    </location>
    <ligand>
        <name>(6S)-NADPHX</name>
        <dbReference type="ChEBI" id="CHEBI:64076"/>
    </ligand>
</feature>
<feature type="binding site" evidence="17">
    <location>
        <position position="267"/>
    </location>
    <ligand>
        <name>(6S)-NADPHX</name>
        <dbReference type="ChEBI" id="CHEBI:64076"/>
    </ligand>
</feature>
<dbReference type="EC" id="5.1.99.6" evidence="19"/>
<feature type="binding site" evidence="17">
    <location>
        <position position="454"/>
    </location>
    <ligand>
        <name>(6S)-NADPHX</name>
        <dbReference type="ChEBI" id="CHEBI:64076"/>
    </ligand>
</feature>
<dbReference type="SUPFAM" id="SSF64153">
    <property type="entry name" value="YjeF N-terminal domain-like"/>
    <property type="match status" value="1"/>
</dbReference>
<dbReference type="EMBL" id="NHSF01000018">
    <property type="protein sequence ID" value="MBK5929572.1"/>
    <property type="molecule type" value="Genomic_DNA"/>
</dbReference>
<evidence type="ECO:0000259" key="20">
    <source>
        <dbReference type="PROSITE" id="PS51383"/>
    </source>
</evidence>
<feature type="binding site" evidence="18">
    <location>
        <begin position="136"/>
        <end position="142"/>
    </location>
    <ligand>
        <name>(6S)-NADPHX</name>
        <dbReference type="ChEBI" id="CHEBI:64076"/>
    </ligand>
</feature>
<feature type="binding site" evidence="17">
    <location>
        <position position="453"/>
    </location>
    <ligand>
        <name>AMP</name>
        <dbReference type="ChEBI" id="CHEBI:456215"/>
    </ligand>
</feature>
<dbReference type="PROSITE" id="PS51383">
    <property type="entry name" value="YJEF_C_3"/>
    <property type="match status" value="1"/>
</dbReference>
<dbReference type="Pfam" id="PF03853">
    <property type="entry name" value="YjeF_N"/>
    <property type="match status" value="1"/>
</dbReference>
<comment type="subunit">
    <text evidence="17">Homotetramer.</text>
</comment>
<dbReference type="PIRSF" id="PIRSF017184">
    <property type="entry name" value="Nnr"/>
    <property type="match status" value="1"/>
</dbReference>
<comment type="cofactor">
    <cofactor evidence="18 19">
        <name>K(+)</name>
        <dbReference type="ChEBI" id="CHEBI:29103"/>
    </cofactor>
    <text evidence="18 19">Binds 1 potassium ion per subunit.</text>
</comment>
<comment type="caution">
    <text evidence="22">The sequence shown here is derived from an EMBL/GenBank/DDBJ whole genome shotgun (WGS) entry which is preliminary data.</text>
</comment>
<sequence length="528" mass="54371">MTRALPDRQQLPRALYRAAQVRALDQAAIEQEGVGAEALMERAGAAAFSVLRARWPQAGSIVVLAGAGNNGGDGYVLARLAHQHRLGVRLLTLGEHEHLSGPALAAARAYRDAGGSVEPFTRLPPDAELIVDALLGTGLERPVTGRWADAVAQCNAARAPVLALDMPSGLHADSGRVLGVALEAAVTISFIGLKCGLFTGRGPDHCGEVCFDALRVPALIYASEIPAARRIDWQQQQRLLPPRRRSAHKGALGFVLLVGGDAGMSGAPRLAGEAALRTGAGRVAIATHPAHAAVLNLSRPELMVQGIAEPDAAEAASATAPEAALDHALSRASVVALGPGLGQGAWGQALYQRVLAADLPLVLDADGLNLLAQAPQRREHWVLTPHPGEAARLLDSSVAEVEADRLGAVRQLQARYGGVVVLKGAGSLIQGPGPRPSALCIDGNPGMASAGMGDVLTGIIAALLGQGLEPVLAAEVGVCLHAAAGDRAAKPGERGLIASDLIAALQPLLGLAERGAAERGADRQAERR</sequence>
<feature type="binding site" evidence="17">
    <location>
        <begin position="423"/>
        <end position="427"/>
    </location>
    <ligand>
        <name>AMP</name>
        <dbReference type="ChEBI" id="CHEBI:456215"/>
    </ligand>
</feature>
<comment type="similarity">
    <text evidence="17">Belongs to the NnrD/CARKD family.</text>
</comment>
<keyword evidence="12 17" id="KW-0456">Lyase</keyword>
<keyword evidence="10 17" id="KW-0520">NAD</keyword>
<gene>
    <name evidence="17" type="primary">nnrD</name>
    <name evidence="18" type="synonym">nnrE</name>
    <name evidence="22" type="ORF">CCR82_03235</name>
</gene>
<comment type="catalytic activity">
    <reaction evidence="1 18 19">
        <text>(6R)-NADHX = (6S)-NADHX</text>
        <dbReference type="Rhea" id="RHEA:32215"/>
        <dbReference type="ChEBI" id="CHEBI:64074"/>
        <dbReference type="ChEBI" id="CHEBI:64075"/>
        <dbReference type="EC" id="5.1.99.6"/>
    </reaction>
</comment>
<comment type="catalytic activity">
    <reaction evidence="15 17 19">
        <text>(6S)-NADHX + ADP = AMP + phosphate + NADH + H(+)</text>
        <dbReference type="Rhea" id="RHEA:32223"/>
        <dbReference type="ChEBI" id="CHEBI:15378"/>
        <dbReference type="ChEBI" id="CHEBI:43474"/>
        <dbReference type="ChEBI" id="CHEBI:57945"/>
        <dbReference type="ChEBI" id="CHEBI:64074"/>
        <dbReference type="ChEBI" id="CHEBI:456215"/>
        <dbReference type="ChEBI" id="CHEBI:456216"/>
        <dbReference type="EC" id="4.2.1.136"/>
    </reaction>
</comment>
<evidence type="ECO:0000256" key="9">
    <source>
        <dbReference type="ARBA" id="ARBA00022958"/>
    </source>
</evidence>
<dbReference type="InterPro" id="IPR004443">
    <property type="entry name" value="YjeF_N_dom"/>
</dbReference>
<dbReference type="GO" id="GO:0052856">
    <property type="term" value="F:NAD(P)HX epimerase activity"/>
    <property type="evidence" value="ECO:0007669"/>
    <property type="project" value="UniProtKB-UniRule"/>
</dbReference>
<evidence type="ECO:0000256" key="1">
    <source>
        <dbReference type="ARBA" id="ARBA00000013"/>
    </source>
</evidence>
<feature type="binding site" evidence="17">
    <location>
        <position position="386"/>
    </location>
    <ligand>
        <name>(6S)-NADPHX</name>
        <dbReference type="ChEBI" id="CHEBI:64076"/>
    </ligand>
</feature>
<dbReference type="Proteomes" id="UP001296967">
    <property type="component" value="Unassembled WGS sequence"/>
</dbReference>
<evidence type="ECO:0000256" key="18">
    <source>
        <dbReference type="HAMAP-Rule" id="MF_01966"/>
    </source>
</evidence>
<comment type="similarity">
    <text evidence="3 19">In the N-terminal section; belongs to the NnrE/AIBP family.</text>
</comment>
<dbReference type="SUPFAM" id="SSF53613">
    <property type="entry name" value="Ribokinase-like"/>
    <property type="match status" value="1"/>
</dbReference>
<reference evidence="22" key="2">
    <citation type="journal article" date="2020" name="Microorganisms">
        <title>Osmotic Adaptation and Compatible Solute Biosynthesis of Phototrophic Bacteria as Revealed from Genome Analyses.</title>
        <authorList>
            <person name="Imhoff J.F."/>
            <person name="Rahn T."/>
            <person name="Kunzel S."/>
            <person name="Keller A."/>
            <person name="Neulinger S.C."/>
        </authorList>
    </citation>
    <scope>NUCLEOTIDE SEQUENCE</scope>
    <source>
        <strain evidence="22">DSM 4395</strain>
    </source>
</reference>
<dbReference type="GO" id="GO:0046872">
    <property type="term" value="F:metal ion binding"/>
    <property type="evidence" value="ECO:0007669"/>
    <property type="project" value="UniProtKB-UniRule"/>
</dbReference>
<evidence type="ECO:0000256" key="6">
    <source>
        <dbReference type="ARBA" id="ARBA00022741"/>
    </source>
</evidence>
<evidence type="ECO:0000256" key="15">
    <source>
        <dbReference type="ARBA" id="ARBA00048238"/>
    </source>
</evidence>
<evidence type="ECO:0000256" key="13">
    <source>
        <dbReference type="ARBA" id="ARBA00023268"/>
    </source>
</evidence>
<dbReference type="GO" id="GO:0046496">
    <property type="term" value="P:nicotinamide nucleotide metabolic process"/>
    <property type="evidence" value="ECO:0007669"/>
    <property type="project" value="UniProtKB-UniRule"/>
</dbReference>
<feature type="domain" description="YjeF N-terminal" evidence="21">
    <location>
        <begin position="21"/>
        <end position="222"/>
    </location>
</feature>
<keyword evidence="11 18" id="KW-0413">Isomerase</keyword>
<dbReference type="Pfam" id="PF01256">
    <property type="entry name" value="Carb_kinase"/>
    <property type="match status" value="1"/>
</dbReference>
<dbReference type="InterPro" id="IPR029056">
    <property type="entry name" value="Ribokinase-like"/>
</dbReference>
<organism evidence="22 23">
    <name type="scientific">Halochromatium salexigens</name>
    <name type="common">Chromatium salexigens</name>
    <dbReference type="NCBI Taxonomy" id="49447"/>
    <lineage>
        <taxon>Bacteria</taxon>
        <taxon>Pseudomonadati</taxon>
        <taxon>Pseudomonadota</taxon>
        <taxon>Gammaproteobacteria</taxon>
        <taxon>Chromatiales</taxon>
        <taxon>Chromatiaceae</taxon>
        <taxon>Halochromatium</taxon>
    </lineage>
</organism>
<dbReference type="InterPro" id="IPR036652">
    <property type="entry name" value="YjeF_N_dom_sf"/>
</dbReference>
<evidence type="ECO:0000256" key="8">
    <source>
        <dbReference type="ARBA" id="ARBA00022857"/>
    </source>
</evidence>
<comment type="caution">
    <text evidence="18">Lacks conserved residue(s) required for the propagation of feature annotation.</text>
</comment>
<feature type="domain" description="YjeF C-terminal" evidence="20">
    <location>
        <begin position="232"/>
        <end position="512"/>
    </location>
</feature>
<evidence type="ECO:0000256" key="16">
    <source>
        <dbReference type="ARBA" id="ARBA00049209"/>
    </source>
</evidence>
<feature type="binding site" evidence="18">
    <location>
        <position position="132"/>
    </location>
    <ligand>
        <name>K(+)</name>
        <dbReference type="ChEBI" id="CHEBI:29103"/>
    </ligand>
</feature>
<keyword evidence="23" id="KW-1185">Reference proteome</keyword>
<evidence type="ECO:0000256" key="10">
    <source>
        <dbReference type="ARBA" id="ARBA00023027"/>
    </source>
</evidence>
<dbReference type="GO" id="GO:0052855">
    <property type="term" value="F:ADP-dependent NAD(P)H-hydrate dehydratase activity"/>
    <property type="evidence" value="ECO:0007669"/>
    <property type="project" value="UniProtKB-UniRule"/>
</dbReference>
<dbReference type="HAMAP" id="MF_01965">
    <property type="entry name" value="NADHX_dehydratase"/>
    <property type="match status" value="1"/>
</dbReference>
<evidence type="ECO:0000256" key="3">
    <source>
        <dbReference type="ARBA" id="ARBA00006001"/>
    </source>
</evidence>
<comment type="cofactor">
    <cofactor evidence="17">
        <name>Mg(2+)</name>
        <dbReference type="ChEBI" id="CHEBI:18420"/>
    </cofactor>
</comment>
<evidence type="ECO:0000313" key="23">
    <source>
        <dbReference type="Proteomes" id="UP001296967"/>
    </source>
</evidence>
<dbReference type="GO" id="GO:0005524">
    <property type="term" value="F:ATP binding"/>
    <property type="evidence" value="ECO:0007669"/>
    <property type="project" value="UniProtKB-UniRule"/>
</dbReference>
<reference evidence="22" key="1">
    <citation type="submission" date="2017-05" db="EMBL/GenBank/DDBJ databases">
        <authorList>
            <person name="Imhoff J.F."/>
            <person name="Rahn T."/>
            <person name="Kuenzel S."/>
            <person name="Neulinger S.C."/>
        </authorList>
    </citation>
    <scope>NUCLEOTIDE SEQUENCE</scope>
    <source>
        <strain evidence="22">DSM 4395</strain>
    </source>
</reference>
<dbReference type="PROSITE" id="PS01050">
    <property type="entry name" value="YJEF_C_2"/>
    <property type="match status" value="1"/>
</dbReference>
<comment type="catalytic activity">
    <reaction evidence="2 18 19">
        <text>(6R)-NADPHX = (6S)-NADPHX</text>
        <dbReference type="Rhea" id="RHEA:32227"/>
        <dbReference type="ChEBI" id="CHEBI:64076"/>
        <dbReference type="ChEBI" id="CHEBI:64077"/>
        <dbReference type="EC" id="5.1.99.6"/>
    </reaction>
</comment>
<evidence type="ECO:0000256" key="2">
    <source>
        <dbReference type="ARBA" id="ARBA00000909"/>
    </source>
</evidence>
<evidence type="ECO:0000256" key="4">
    <source>
        <dbReference type="ARBA" id="ARBA00009524"/>
    </source>
</evidence>
<dbReference type="InterPro" id="IPR000631">
    <property type="entry name" value="CARKD"/>
</dbReference>
<comment type="function">
    <text evidence="14 19">Bifunctional enzyme that catalyzes the epimerization of the S- and R-forms of NAD(P)HX and the dehydration of the S-form of NAD(P)HX at the expense of ADP, which is converted to AMP. This allows the repair of both epimers of NAD(P)HX, a damaged form of NAD(P)H that is a result of enzymatic or heat-dependent hydration.</text>
</comment>
<evidence type="ECO:0000256" key="17">
    <source>
        <dbReference type="HAMAP-Rule" id="MF_01965"/>
    </source>
</evidence>
<feature type="binding site" evidence="18">
    <location>
        <position position="70"/>
    </location>
    <ligand>
        <name>K(+)</name>
        <dbReference type="ChEBI" id="CHEBI:29103"/>
    </ligand>
</feature>
<evidence type="ECO:0000256" key="12">
    <source>
        <dbReference type="ARBA" id="ARBA00023239"/>
    </source>
</evidence>
<dbReference type="NCBIfam" id="TIGR00196">
    <property type="entry name" value="yjeF_cterm"/>
    <property type="match status" value="1"/>
</dbReference>
<comment type="function">
    <text evidence="17">Catalyzes the dehydration of the S-form of NAD(P)HX at the expense of ADP, which is converted to AMP. Together with NAD(P)HX epimerase, which catalyzes the epimerization of the S- and R-forms, the enzyme allows the repair of both epimers of NAD(P)HX, a damaged form of NAD(P)H that is a result of enzymatic or heat-dependent hydration.</text>
</comment>
<keyword evidence="13" id="KW-0511">Multifunctional enzyme</keyword>
<dbReference type="PROSITE" id="PS51385">
    <property type="entry name" value="YJEF_N"/>
    <property type="match status" value="1"/>
</dbReference>
<feature type="binding site" evidence="18">
    <location>
        <begin position="69"/>
        <end position="73"/>
    </location>
    <ligand>
        <name>(6S)-NADPHX</name>
        <dbReference type="ChEBI" id="CHEBI:64076"/>
    </ligand>
</feature>
<accession>A0AAJ0UFC6</accession>
<keyword evidence="6 17" id="KW-0547">Nucleotide-binding</keyword>
<keyword evidence="9 18" id="KW-0630">Potassium</keyword>
<dbReference type="CDD" id="cd01171">
    <property type="entry name" value="YXKO-related"/>
    <property type="match status" value="1"/>
</dbReference>
<dbReference type="HAMAP" id="MF_01966">
    <property type="entry name" value="NADHX_epimerase"/>
    <property type="match status" value="1"/>
</dbReference>
<evidence type="ECO:0000256" key="14">
    <source>
        <dbReference type="ARBA" id="ARBA00025153"/>
    </source>
</evidence>
<evidence type="ECO:0000256" key="19">
    <source>
        <dbReference type="PIRNR" id="PIRNR017184"/>
    </source>
</evidence>
<evidence type="ECO:0000256" key="5">
    <source>
        <dbReference type="ARBA" id="ARBA00022723"/>
    </source>
</evidence>
<dbReference type="RefSeq" id="WP_201243926.1">
    <property type="nucleotide sequence ID" value="NZ_NHSF01000018.1"/>
</dbReference>
<comment type="similarity">
    <text evidence="18">Belongs to the NnrE/AIBP family.</text>
</comment>
<feature type="binding site" evidence="18">
    <location>
        <position position="165"/>
    </location>
    <ligand>
        <name>(6S)-NADPHX</name>
        <dbReference type="ChEBI" id="CHEBI:64076"/>
    </ligand>
</feature>
<keyword evidence="8 17" id="KW-0521">NADP</keyword>
<feature type="binding site" evidence="18">
    <location>
        <position position="168"/>
    </location>
    <ligand>
        <name>K(+)</name>
        <dbReference type="ChEBI" id="CHEBI:29103"/>
    </ligand>
</feature>
<dbReference type="Gene3D" id="3.40.50.10260">
    <property type="entry name" value="YjeF N-terminal domain"/>
    <property type="match status" value="1"/>
</dbReference>
<protein>
    <recommendedName>
        <fullName evidence="19">Bifunctional NAD(P)H-hydrate repair enzyme</fullName>
    </recommendedName>
    <alternativeName>
        <fullName evidence="19">Nicotinamide nucleotide repair protein</fullName>
    </alternativeName>
    <domain>
        <recommendedName>
            <fullName evidence="19">ADP-dependent (S)-NAD(P)H-hydrate dehydratase</fullName>
            <ecNumber evidence="19">4.2.1.136</ecNumber>
        </recommendedName>
        <alternativeName>
            <fullName evidence="19">ADP-dependent NAD(P)HX dehydratase</fullName>
        </alternativeName>
    </domain>
    <domain>
        <recommendedName>
            <fullName evidence="19">NAD(P)H-hydrate epimerase</fullName>
            <ecNumber evidence="19">5.1.99.6</ecNumber>
        </recommendedName>
    </domain>
</protein>